<keyword evidence="5" id="KW-0560">Oxidoreductase</keyword>
<dbReference type="RefSeq" id="XP_062624192.1">
    <property type="nucleotide sequence ID" value="XM_062768208.1"/>
</dbReference>
<evidence type="ECO:0000256" key="4">
    <source>
        <dbReference type="ARBA" id="ARBA00022833"/>
    </source>
</evidence>
<dbReference type="Proteomes" id="UP000827549">
    <property type="component" value="Chromosome 1"/>
</dbReference>
<reference evidence="9" key="1">
    <citation type="submission" date="2023-10" db="EMBL/GenBank/DDBJ databases">
        <authorList>
            <person name="Noh H."/>
        </authorList>
    </citation>
    <scope>NUCLEOTIDE SEQUENCE</scope>
    <source>
        <strain evidence="9">DUCC4014</strain>
    </source>
</reference>
<keyword evidence="3 6" id="KW-0479">Metal-binding</keyword>
<evidence type="ECO:0000256" key="6">
    <source>
        <dbReference type="RuleBase" id="RU361277"/>
    </source>
</evidence>
<comment type="similarity">
    <text evidence="2 6">Belongs to the zinc-containing alcohol dehydrogenase family.</text>
</comment>
<feature type="compositionally biased region" description="Basic and acidic residues" evidence="7">
    <location>
        <begin position="735"/>
        <end position="746"/>
    </location>
</feature>
<dbReference type="InterPro" id="IPR020843">
    <property type="entry name" value="ER"/>
</dbReference>
<dbReference type="PANTHER" id="PTHR43161">
    <property type="entry name" value="SORBITOL DEHYDROGENASE"/>
    <property type="match status" value="1"/>
</dbReference>
<dbReference type="SUPFAM" id="SSF50129">
    <property type="entry name" value="GroES-like"/>
    <property type="match status" value="1"/>
</dbReference>
<dbReference type="Pfam" id="PF00107">
    <property type="entry name" value="ADH_zinc_N"/>
    <property type="match status" value="1"/>
</dbReference>
<dbReference type="SMART" id="SM00829">
    <property type="entry name" value="PKS_ER"/>
    <property type="match status" value="1"/>
</dbReference>
<evidence type="ECO:0000256" key="7">
    <source>
        <dbReference type="SAM" id="MobiDB-lite"/>
    </source>
</evidence>
<name>A0AAF0Y1C5_9TREE</name>
<dbReference type="GO" id="GO:0006062">
    <property type="term" value="P:sorbitol catabolic process"/>
    <property type="evidence" value="ECO:0007669"/>
    <property type="project" value="TreeGrafter"/>
</dbReference>
<sequence length="746" mass="81083">MPSNDHSSKPYTRPHVDAEPFTDFTVSGSNHHCVLSSIEQVVVEDRPIPAVGDNEVLVKVMSTGICGTDVSYYSNGRIGGSVITQPHVLGHESAGIVYAVGKLVDTIKPGDRVAIEPSLPCRDCRFCKEGAFNYCKYERYLAAPHTDGTLCQWYACPTRNAVKIPANLSWEEAGCIQPLAIAIQIARRANLRPHAHVVVLGAGPLGLLCMAVARSYGARSITALDLSTERLSFASKYAATHTFVSRTPEPGADPLEFHARFTEYLLDVVGAEDGIDVVIDTTGAEAPIQLGMTLLRSGGNFVQAGLGAPLITFPILQVATKEITVSGAFHYTARCFEDGIDLLERGLVDVRPLVTKTFGLTQSEEAFKAVRSGHEIKVVIRNQELALAARRPATTRLALLGTHAQPLRFNSTQSGKDKEGWEEVREEKLGEEHKKHHWMKDTRNFILVGGVVVAAAGLYFYYRNEERGVEALGDLAQLAQRARAASNATAGASHIHPSLADTVLATRAFEPWAPAPVVQVYAEALPNIISGPAGVFPHLSKEDADAAVKELKQFGDDVKTVTDRIGKELEKADPSKVNWQKVSTDLRKQIGEDRSQVVDFLVGRAPSKADVDKVLKALAEIDQAELKELEAIASKVWQDIQAHDDGGDAEDVAKNFNKAYDGDRHKLVTKVKRVARASGVPAANVEYWAHKEGRVSTDKSAQEVVQQLRDLDDWLPDSDAVHASVSKASPSCGKIYDRSVDTKGSK</sequence>
<evidence type="ECO:0000259" key="8">
    <source>
        <dbReference type="SMART" id="SM00829"/>
    </source>
</evidence>
<evidence type="ECO:0000313" key="10">
    <source>
        <dbReference type="Proteomes" id="UP000827549"/>
    </source>
</evidence>
<dbReference type="PROSITE" id="PS00059">
    <property type="entry name" value="ADH_ZINC"/>
    <property type="match status" value="1"/>
</dbReference>
<evidence type="ECO:0000313" key="9">
    <source>
        <dbReference type="EMBL" id="WOO78160.1"/>
    </source>
</evidence>
<dbReference type="Pfam" id="PF08240">
    <property type="entry name" value="ADH_N"/>
    <property type="match status" value="1"/>
</dbReference>
<dbReference type="Gene3D" id="3.40.50.720">
    <property type="entry name" value="NAD(P)-binding Rossmann-like Domain"/>
    <property type="match status" value="1"/>
</dbReference>
<evidence type="ECO:0000256" key="3">
    <source>
        <dbReference type="ARBA" id="ARBA00022723"/>
    </source>
</evidence>
<dbReference type="GO" id="GO:0008270">
    <property type="term" value="F:zinc ion binding"/>
    <property type="evidence" value="ECO:0007669"/>
    <property type="project" value="InterPro"/>
</dbReference>
<evidence type="ECO:0000256" key="1">
    <source>
        <dbReference type="ARBA" id="ARBA00001947"/>
    </source>
</evidence>
<dbReference type="GeneID" id="87804965"/>
<feature type="region of interest" description="Disordered" evidence="7">
    <location>
        <begin position="723"/>
        <end position="746"/>
    </location>
</feature>
<gene>
    <name evidence="9" type="primary">xdhA_3</name>
    <name evidence="9" type="ORF">LOC62_01G001710</name>
</gene>
<proteinExistence type="inferred from homology"/>
<dbReference type="GO" id="GO:0003939">
    <property type="term" value="F:L-iditol 2-dehydrogenase (NAD+) activity"/>
    <property type="evidence" value="ECO:0007669"/>
    <property type="project" value="TreeGrafter"/>
</dbReference>
<dbReference type="Gene3D" id="3.90.180.10">
    <property type="entry name" value="Medium-chain alcohol dehydrogenases, catalytic domain"/>
    <property type="match status" value="1"/>
</dbReference>
<dbReference type="InterPro" id="IPR036291">
    <property type="entry name" value="NAD(P)-bd_dom_sf"/>
</dbReference>
<dbReference type="InterPro" id="IPR013154">
    <property type="entry name" value="ADH-like_N"/>
</dbReference>
<evidence type="ECO:0000256" key="5">
    <source>
        <dbReference type="ARBA" id="ARBA00023002"/>
    </source>
</evidence>
<dbReference type="CDD" id="cd05285">
    <property type="entry name" value="sorbitol_DH"/>
    <property type="match status" value="1"/>
</dbReference>
<accession>A0AAF0Y1C5</accession>
<dbReference type="InterPro" id="IPR045306">
    <property type="entry name" value="SDH-like"/>
</dbReference>
<dbReference type="PANTHER" id="PTHR43161:SF9">
    <property type="entry name" value="SORBITOL DEHYDROGENASE"/>
    <property type="match status" value="1"/>
</dbReference>
<feature type="domain" description="Enoyl reductase (ER)" evidence="8">
    <location>
        <begin position="36"/>
        <end position="380"/>
    </location>
</feature>
<dbReference type="InterPro" id="IPR011032">
    <property type="entry name" value="GroES-like_sf"/>
</dbReference>
<dbReference type="AlphaFoldDB" id="A0AAF0Y1C5"/>
<keyword evidence="4 6" id="KW-0862">Zinc</keyword>
<dbReference type="EMBL" id="CP086714">
    <property type="protein sequence ID" value="WOO78160.1"/>
    <property type="molecule type" value="Genomic_DNA"/>
</dbReference>
<comment type="cofactor">
    <cofactor evidence="1 6">
        <name>Zn(2+)</name>
        <dbReference type="ChEBI" id="CHEBI:29105"/>
    </cofactor>
</comment>
<protein>
    <submittedName>
        <fullName evidence="9">D-xylulose reductase A</fullName>
    </submittedName>
</protein>
<keyword evidence="10" id="KW-1185">Reference proteome</keyword>
<dbReference type="InterPro" id="IPR002328">
    <property type="entry name" value="ADH_Zn_CS"/>
</dbReference>
<dbReference type="SUPFAM" id="SSF51735">
    <property type="entry name" value="NAD(P)-binding Rossmann-fold domains"/>
    <property type="match status" value="1"/>
</dbReference>
<organism evidence="9 10">
    <name type="scientific">Vanrija pseudolonga</name>
    <dbReference type="NCBI Taxonomy" id="143232"/>
    <lineage>
        <taxon>Eukaryota</taxon>
        <taxon>Fungi</taxon>
        <taxon>Dikarya</taxon>
        <taxon>Basidiomycota</taxon>
        <taxon>Agaricomycotina</taxon>
        <taxon>Tremellomycetes</taxon>
        <taxon>Trichosporonales</taxon>
        <taxon>Trichosporonaceae</taxon>
        <taxon>Vanrija</taxon>
    </lineage>
</organism>
<dbReference type="InterPro" id="IPR013149">
    <property type="entry name" value="ADH-like_C"/>
</dbReference>
<evidence type="ECO:0000256" key="2">
    <source>
        <dbReference type="ARBA" id="ARBA00008072"/>
    </source>
</evidence>